<reference evidence="2" key="1">
    <citation type="journal article" date="2019" name="Gigascience">
        <title>De novo genome assembly of the endangered Acer yangbiense, a plant species with extremely small populations endemic to Yunnan Province, China.</title>
        <authorList>
            <person name="Yang J."/>
            <person name="Wariss H.M."/>
            <person name="Tao L."/>
            <person name="Zhang R."/>
            <person name="Yun Q."/>
            <person name="Hollingsworth P."/>
            <person name="Dao Z."/>
            <person name="Luo G."/>
            <person name="Guo H."/>
            <person name="Ma Y."/>
            <person name="Sun W."/>
        </authorList>
    </citation>
    <scope>NUCLEOTIDE SEQUENCE [LARGE SCALE GENOMIC DNA]</scope>
    <source>
        <strain evidence="2">cv. Malutang</strain>
    </source>
</reference>
<sequence length="101" mass="11227">MIDCPGNVEYIDGHTEINVPGKVVRYFNIKFANFTAVPIGGPDRYFGDEGQVNTQITENDYSTLVAENTVALNHDHFLTHYLYLDVNCDGKSVTPSSKLNS</sequence>
<evidence type="ECO:0008006" key="3">
    <source>
        <dbReference type="Google" id="ProtNLM"/>
    </source>
</evidence>
<dbReference type="GO" id="GO:0008131">
    <property type="term" value="F:primary methylamine oxidase activity"/>
    <property type="evidence" value="ECO:0007669"/>
    <property type="project" value="InterPro"/>
</dbReference>
<dbReference type="EMBL" id="VAHF01000001">
    <property type="protein sequence ID" value="TXG72042.1"/>
    <property type="molecule type" value="Genomic_DNA"/>
</dbReference>
<evidence type="ECO:0000313" key="1">
    <source>
        <dbReference type="EMBL" id="TXG72042.1"/>
    </source>
</evidence>
<dbReference type="OrthoDB" id="5379943at2759"/>
<dbReference type="Proteomes" id="UP000323000">
    <property type="component" value="Chromosome 1"/>
</dbReference>
<accession>A0A5C7IU99</accession>
<name>A0A5C7IU99_9ROSI</name>
<dbReference type="GO" id="GO:0009308">
    <property type="term" value="P:amine metabolic process"/>
    <property type="evidence" value="ECO:0007669"/>
    <property type="project" value="InterPro"/>
</dbReference>
<protein>
    <recommendedName>
        <fullName evidence="3">Amine oxidase</fullName>
    </recommendedName>
</protein>
<organism evidence="1 2">
    <name type="scientific">Acer yangbiense</name>
    <dbReference type="NCBI Taxonomy" id="1000413"/>
    <lineage>
        <taxon>Eukaryota</taxon>
        <taxon>Viridiplantae</taxon>
        <taxon>Streptophyta</taxon>
        <taxon>Embryophyta</taxon>
        <taxon>Tracheophyta</taxon>
        <taxon>Spermatophyta</taxon>
        <taxon>Magnoliopsida</taxon>
        <taxon>eudicotyledons</taxon>
        <taxon>Gunneridae</taxon>
        <taxon>Pentapetalae</taxon>
        <taxon>rosids</taxon>
        <taxon>malvids</taxon>
        <taxon>Sapindales</taxon>
        <taxon>Sapindaceae</taxon>
        <taxon>Hippocastanoideae</taxon>
        <taxon>Acereae</taxon>
        <taxon>Acer</taxon>
    </lineage>
</organism>
<dbReference type="GO" id="GO:0005507">
    <property type="term" value="F:copper ion binding"/>
    <property type="evidence" value="ECO:0007669"/>
    <property type="project" value="InterPro"/>
</dbReference>
<proteinExistence type="predicted"/>
<dbReference type="AlphaFoldDB" id="A0A5C7IU99"/>
<gene>
    <name evidence="1" type="ORF">EZV62_000621</name>
</gene>
<dbReference type="SUPFAM" id="SSF49998">
    <property type="entry name" value="Amine oxidase catalytic domain"/>
    <property type="match status" value="1"/>
</dbReference>
<evidence type="ECO:0000313" key="2">
    <source>
        <dbReference type="Proteomes" id="UP000323000"/>
    </source>
</evidence>
<dbReference type="GO" id="GO:0048038">
    <property type="term" value="F:quinone binding"/>
    <property type="evidence" value="ECO:0007669"/>
    <property type="project" value="InterPro"/>
</dbReference>
<comment type="caution">
    <text evidence="1">The sequence shown here is derived from an EMBL/GenBank/DDBJ whole genome shotgun (WGS) entry which is preliminary data.</text>
</comment>
<dbReference type="InterPro" id="IPR036460">
    <property type="entry name" value="Cu_amine_oxidase_C_sf"/>
</dbReference>
<keyword evidence="2" id="KW-1185">Reference proteome</keyword>